<organism evidence="2 3">
    <name type="scientific">Funneliformis caledonium</name>
    <dbReference type="NCBI Taxonomy" id="1117310"/>
    <lineage>
        <taxon>Eukaryota</taxon>
        <taxon>Fungi</taxon>
        <taxon>Fungi incertae sedis</taxon>
        <taxon>Mucoromycota</taxon>
        <taxon>Glomeromycotina</taxon>
        <taxon>Glomeromycetes</taxon>
        <taxon>Glomerales</taxon>
        <taxon>Glomeraceae</taxon>
        <taxon>Funneliformis</taxon>
    </lineage>
</organism>
<evidence type="ECO:0000313" key="3">
    <source>
        <dbReference type="Proteomes" id="UP000789570"/>
    </source>
</evidence>
<feature type="region of interest" description="Disordered" evidence="1">
    <location>
        <begin position="25"/>
        <end position="78"/>
    </location>
</feature>
<keyword evidence="3" id="KW-1185">Reference proteome</keyword>
<evidence type="ECO:0000256" key="1">
    <source>
        <dbReference type="SAM" id="MobiDB-lite"/>
    </source>
</evidence>
<dbReference type="AlphaFoldDB" id="A0A9N9ALA6"/>
<evidence type="ECO:0000313" key="2">
    <source>
        <dbReference type="EMBL" id="CAG8533679.1"/>
    </source>
</evidence>
<comment type="caution">
    <text evidence="2">The sequence shown here is derived from an EMBL/GenBank/DDBJ whole genome shotgun (WGS) entry which is preliminary data.</text>
</comment>
<feature type="compositionally biased region" description="Basic and acidic residues" evidence="1">
    <location>
        <begin position="33"/>
        <end position="43"/>
    </location>
</feature>
<proteinExistence type="predicted"/>
<dbReference type="Proteomes" id="UP000789570">
    <property type="component" value="Unassembled WGS sequence"/>
</dbReference>
<protein>
    <submittedName>
        <fullName evidence="2">14105_t:CDS:1</fullName>
    </submittedName>
</protein>
<dbReference type="EMBL" id="CAJVPQ010001129">
    <property type="protein sequence ID" value="CAG8533679.1"/>
    <property type="molecule type" value="Genomic_DNA"/>
</dbReference>
<sequence length="100" mass="11945">MQQVKSEQSMKDYWEKMIIEQKEKLRSQGFNEDVSKEEGESSTKKVSRKRKSVNYNEDQIHLPKRKSTKSVNNIDDDNKITDEQIAHFDRIFHDLDPEKM</sequence>
<gene>
    <name evidence="2" type="ORF">FCALED_LOCUS5297</name>
</gene>
<reference evidence="2" key="1">
    <citation type="submission" date="2021-06" db="EMBL/GenBank/DDBJ databases">
        <authorList>
            <person name="Kallberg Y."/>
            <person name="Tangrot J."/>
            <person name="Rosling A."/>
        </authorList>
    </citation>
    <scope>NUCLEOTIDE SEQUENCE</scope>
    <source>
        <strain evidence="2">UK204</strain>
    </source>
</reference>
<name>A0A9N9ALA6_9GLOM</name>
<accession>A0A9N9ALA6</accession>